<dbReference type="Proteomes" id="UP000275027">
    <property type="component" value="Unassembled WGS sequence"/>
</dbReference>
<proteinExistence type="predicted"/>
<sequence length="173" mass="19787">MSGKTGGMNGRIKGIKFICLFLLLLNPLKNYVMTKIKFKRPVLLVAPDLKQNLEIDSPLLNAKFRESDTGNEKWTLEIFCLLKVSPDSIERSIDIFMDEGIHMMGILPIKKIFMNRIGDIKDDVENLWYIETEEFELEEFYNIIELTIDDNLGGCGKKRGGKTVGIYTSLSKF</sequence>
<dbReference type="RefSeq" id="WP_101471935.1">
    <property type="nucleotide sequence ID" value="NZ_PJND01000007.1"/>
</dbReference>
<evidence type="ECO:0000313" key="3">
    <source>
        <dbReference type="Proteomes" id="UP000233767"/>
    </source>
</evidence>
<dbReference type="EMBL" id="RCCB01000012">
    <property type="protein sequence ID" value="RLJ24628.1"/>
    <property type="molecule type" value="Genomic_DNA"/>
</dbReference>
<evidence type="ECO:0000313" key="1">
    <source>
        <dbReference type="EMBL" id="PKW30290.1"/>
    </source>
</evidence>
<evidence type="ECO:0000313" key="2">
    <source>
        <dbReference type="EMBL" id="RLJ24628.1"/>
    </source>
</evidence>
<dbReference type="Proteomes" id="UP000233767">
    <property type="component" value="Unassembled WGS sequence"/>
</dbReference>
<reference evidence="1 3" key="1">
    <citation type="submission" date="2017-12" db="EMBL/GenBank/DDBJ databases">
        <title>Genomic Encyclopedia of Type Strains, Phase III (KMG-III): the genomes of soil and plant-associated and newly described type strains.</title>
        <authorList>
            <person name="Whitman W."/>
        </authorList>
    </citation>
    <scope>NUCLEOTIDE SEQUENCE [LARGE SCALE GENOMIC DNA]</scope>
    <source>
        <strain evidence="1 3">IP-10</strain>
    </source>
</reference>
<evidence type="ECO:0000313" key="4">
    <source>
        <dbReference type="Proteomes" id="UP000275027"/>
    </source>
</evidence>
<gene>
    <name evidence="1" type="ORF">B0G92_1948</name>
    <name evidence="2" type="ORF">CLV50_2519</name>
</gene>
<comment type="caution">
    <text evidence="2">The sequence shown here is derived from an EMBL/GenBank/DDBJ whole genome shotgun (WGS) entry which is preliminary data.</text>
</comment>
<organism evidence="2 4">
    <name type="scientific">Flavobacterium lindanitolerans</name>
    <dbReference type="NCBI Taxonomy" id="428988"/>
    <lineage>
        <taxon>Bacteria</taxon>
        <taxon>Pseudomonadati</taxon>
        <taxon>Bacteroidota</taxon>
        <taxon>Flavobacteriia</taxon>
        <taxon>Flavobacteriales</taxon>
        <taxon>Flavobacteriaceae</taxon>
        <taxon>Flavobacterium</taxon>
    </lineage>
</organism>
<dbReference type="AlphaFoldDB" id="A0A497U8D0"/>
<name>A0A497U8D0_9FLAO</name>
<reference evidence="2 4" key="2">
    <citation type="submission" date="2018-10" db="EMBL/GenBank/DDBJ databases">
        <title>Genomic Encyclopedia of Archaeal and Bacterial Type Strains, Phase II (KMG-II): from individual species to whole genera.</title>
        <authorList>
            <person name="Goeker M."/>
        </authorList>
    </citation>
    <scope>NUCLEOTIDE SEQUENCE [LARGE SCALE GENOMIC DNA]</scope>
    <source>
        <strain evidence="2 4">DSM 21886</strain>
    </source>
</reference>
<dbReference type="EMBL" id="PJND01000007">
    <property type="protein sequence ID" value="PKW30290.1"/>
    <property type="molecule type" value="Genomic_DNA"/>
</dbReference>
<protein>
    <submittedName>
        <fullName evidence="2">Uncharacterized protein</fullName>
    </submittedName>
</protein>
<accession>A0A497U8D0</accession>
<keyword evidence="3" id="KW-1185">Reference proteome</keyword>